<dbReference type="Proteomes" id="UP000013521">
    <property type="component" value="Unassembled WGS sequence"/>
</dbReference>
<dbReference type="InterPro" id="IPR044554">
    <property type="entry name" value="ANAPC2"/>
</dbReference>
<dbReference type="InterPro" id="IPR036317">
    <property type="entry name" value="Cullin_homology_sf"/>
</dbReference>
<dbReference type="PROSITE" id="PS50069">
    <property type="entry name" value="CULLIN_2"/>
    <property type="match status" value="1"/>
</dbReference>
<evidence type="ECO:0000256" key="1">
    <source>
        <dbReference type="PROSITE-ProRule" id="PRU00330"/>
    </source>
</evidence>
<reference evidence="5" key="1">
    <citation type="journal article" date="2013" name="Genome Announc.">
        <title>Draft genome sequence of Neofusicoccum parvum isolate UCR-NP2, a fungal vascular pathogen associated with grapevine cankers.</title>
        <authorList>
            <person name="Blanco-Ulate B."/>
            <person name="Rolshausen P."/>
            <person name="Cantu D."/>
        </authorList>
    </citation>
    <scope>NUCLEOTIDE SEQUENCE [LARGE SCALE GENOMIC DNA]</scope>
    <source>
        <strain evidence="5">UCR-NP2</strain>
    </source>
</reference>
<dbReference type="PANTHER" id="PTHR45957">
    <property type="entry name" value="ANAPHASE-PROMOTING COMPLEX SUBUNIT 2"/>
    <property type="match status" value="1"/>
</dbReference>
<dbReference type="eggNOG" id="KOG2165">
    <property type="taxonomic scope" value="Eukaryota"/>
</dbReference>
<dbReference type="STRING" id="1287680.R1GB54"/>
<gene>
    <name evidence="4" type="ORF">UCRNP2_10212</name>
</gene>
<evidence type="ECO:0000313" key="4">
    <source>
        <dbReference type="EMBL" id="EOD43084.1"/>
    </source>
</evidence>
<dbReference type="GO" id="GO:0005680">
    <property type="term" value="C:anaphase-promoting complex"/>
    <property type="evidence" value="ECO:0007669"/>
    <property type="project" value="TreeGrafter"/>
</dbReference>
<proteinExistence type="inferred from homology"/>
<evidence type="ECO:0000313" key="5">
    <source>
        <dbReference type="Proteomes" id="UP000013521"/>
    </source>
</evidence>
<feature type="region of interest" description="Disordered" evidence="2">
    <location>
        <begin position="647"/>
        <end position="693"/>
    </location>
</feature>
<dbReference type="PANTHER" id="PTHR45957:SF1">
    <property type="entry name" value="ANAPHASE-PROMOTING COMPLEX SUBUNIT 2"/>
    <property type="match status" value="1"/>
</dbReference>
<dbReference type="InterPro" id="IPR059120">
    <property type="entry name" value="Cullin-like_AB"/>
</dbReference>
<dbReference type="OrthoDB" id="5581181at2759"/>
<dbReference type="EMBL" id="KB916911">
    <property type="protein sequence ID" value="EOD43084.1"/>
    <property type="molecule type" value="Genomic_DNA"/>
</dbReference>
<dbReference type="GO" id="GO:0070979">
    <property type="term" value="P:protein K11-linked ubiquitination"/>
    <property type="evidence" value="ECO:0007669"/>
    <property type="project" value="TreeGrafter"/>
</dbReference>
<dbReference type="SUPFAM" id="SSF75632">
    <property type="entry name" value="Cullin homology domain"/>
    <property type="match status" value="1"/>
</dbReference>
<feature type="compositionally biased region" description="Acidic residues" evidence="2">
    <location>
        <begin position="647"/>
        <end position="662"/>
    </location>
</feature>
<dbReference type="Gene3D" id="3.30.230.130">
    <property type="entry name" value="Cullin, Chain C, Domain 2"/>
    <property type="match status" value="1"/>
</dbReference>
<feature type="compositionally biased region" description="Polar residues" evidence="2">
    <location>
        <begin position="35"/>
        <end position="45"/>
    </location>
</feature>
<dbReference type="AlphaFoldDB" id="R1GB54"/>
<dbReference type="HOGENOM" id="CLU_007149_0_0_1"/>
<evidence type="ECO:0000259" key="3">
    <source>
        <dbReference type="PROSITE" id="PS50069"/>
    </source>
</evidence>
<sequence>MAAALQNQRNLIFASVFPFAAASHGNHHHNLSSGPTPLSAVTTPDASFAAPSHHHHSTRSHDRPSHHHHNANPKHVQRNVAWNTATRFLKLPDWHPGGANTRARKHHHRLNADVEEALRYLLVGEGRPDSEDGGGGGGGMQADLLEWYTNEARENFVACVRPAVLGRWQAPVATEQAWAVLEETAATLRQAQAFYFQHLDEHLLPVVREAAGGGEHAAERVAAKFRRDLHAIVMHALPQQRFAKTLAFVLYDAGCRLFGLSAEDRWVRRGSDAEDGRQVQQRVSELLRELRAVGLGGDQAQRAAAQAMDSLMESFISSHHMKVDWYGRKPVTRVLREWVKDGYSPYIKEILTCLTGDEEVFEANEVQQWTTMAVGRLGRARVENLFDYIVNWDRSLGAILDLKVGFFHIEDEEGNRVDLGQDISAEIAAEMLNPVASNVQEEDQELNWADMNWMPDPVDASPEYKRAKSENVLAYLLSLYDREDFINELKNILGEHLLKNEDSEFEKEIRLLELFKLRLGDSNLQACEVMLKDVLESKRMNKQIHHILQQQSKIYRDIPTELSSQILSSFFWPSLREDEFHLPAPIQALMKEYEAGFEGIKDMRKLHWLPALGRVTVSLEFDDRRLDLDVLPWQAAVIYAFQEDDTTLDEEEEGLPAEDEHEERERQRRARLRAVGASAPTPEKPKRKKPPVTRTIEQLEEQLEMDDGLLRSALTFWVGHRVLTEPAPDTFAVLDSLSDLAADADAEEAAALAAEEAAEAEKASAVKSAEDVLVENMQMYRQFVMDMA</sequence>
<organism evidence="4 5">
    <name type="scientific">Botryosphaeria parva (strain UCR-NP2)</name>
    <name type="common">Grapevine canker fungus</name>
    <name type="synonym">Neofusicoccum parvum</name>
    <dbReference type="NCBI Taxonomy" id="1287680"/>
    <lineage>
        <taxon>Eukaryota</taxon>
        <taxon>Fungi</taxon>
        <taxon>Dikarya</taxon>
        <taxon>Ascomycota</taxon>
        <taxon>Pezizomycotina</taxon>
        <taxon>Dothideomycetes</taxon>
        <taxon>Dothideomycetes incertae sedis</taxon>
        <taxon>Botryosphaeriales</taxon>
        <taxon>Botryosphaeriaceae</taxon>
        <taxon>Neofusicoccum</taxon>
    </lineage>
</organism>
<dbReference type="KEGG" id="npa:UCRNP2_10212"/>
<dbReference type="SMART" id="SM00182">
    <property type="entry name" value="CULLIN"/>
    <property type="match status" value="1"/>
</dbReference>
<dbReference type="InterPro" id="IPR016158">
    <property type="entry name" value="Cullin_homology"/>
</dbReference>
<dbReference type="OMA" id="VTTWQAT"/>
<feature type="region of interest" description="Disordered" evidence="2">
    <location>
        <begin position="25"/>
        <end position="78"/>
    </location>
</feature>
<dbReference type="GO" id="GO:0031625">
    <property type="term" value="F:ubiquitin protein ligase binding"/>
    <property type="evidence" value="ECO:0007669"/>
    <property type="project" value="InterPro"/>
</dbReference>
<evidence type="ECO:0000256" key="2">
    <source>
        <dbReference type="SAM" id="MobiDB-lite"/>
    </source>
</evidence>
<comment type="similarity">
    <text evidence="1">Belongs to the cullin family.</text>
</comment>
<dbReference type="GO" id="GO:0006511">
    <property type="term" value="P:ubiquitin-dependent protein catabolic process"/>
    <property type="evidence" value="ECO:0007669"/>
    <property type="project" value="InterPro"/>
</dbReference>
<feature type="compositionally biased region" description="Basic residues" evidence="2">
    <location>
        <begin position="52"/>
        <end position="77"/>
    </location>
</feature>
<protein>
    <submittedName>
        <fullName evidence="4">Putative anaphase-promoting complex subunit protein</fullName>
    </submittedName>
</protein>
<accession>R1GB54</accession>
<dbReference type="Gene3D" id="1.20.1310.10">
    <property type="entry name" value="Cullin Repeats"/>
    <property type="match status" value="1"/>
</dbReference>
<feature type="domain" description="Cullin family profile" evidence="3">
    <location>
        <begin position="470"/>
        <end position="651"/>
    </location>
</feature>
<dbReference type="Pfam" id="PF26557">
    <property type="entry name" value="Cullin_AB"/>
    <property type="match status" value="1"/>
</dbReference>
<name>R1GB54_BOTPV</name>
<dbReference type="GO" id="GO:0007091">
    <property type="term" value="P:metaphase/anaphase transition of mitotic cell cycle"/>
    <property type="evidence" value="ECO:0007669"/>
    <property type="project" value="TreeGrafter"/>
</dbReference>